<evidence type="ECO:0000313" key="2">
    <source>
        <dbReference type="EMBL" id="RIB21835.1"/>
    </source>
</evidence>
<comment type="caution">
    <text evidence="2">The sequence shown here is derived from an EMBL/GenBank/DDBJ whole genome shotgun (WGS) entry which is preliminary data.</text>
</comment>
<dbReference type="AlphaFoldDB" id="A0A397VH78"/>
<evidence type="ECO:0000313" key="3">
    <source>
        <dbReference type="Proteomes" id="UP000266673"/>
    </source>
</evidence>
<evidence type="ECO:0000256" key="1">
    <source>
        <dbReference type="SAM" id="Phobius"/>
    </source>
</evidence>
<protein>
    <submittedName>
        <fullName evidence="2">Uncharacterized protein</fullName>
    </submittedName>
</protein>
<organism evidence="2 3">
    <name type="scientific">Gigaspora rosea</name>
    <dbReference type="NCBI Taxonomy" id="44941"/>
    <lineage>
        <taxon>Eukaryota</taxon>
        <taxon>Fungi</taxon>
        <taxon>Fungi incertae sedis</taxon>
        <taxon>Mucoromycota</taxon>
        <taxon>Glomeromycotina</taxon>
        <taxon>Glomeromycetes</taxon>
        <taxon>Diversisporales</taxon>
        <taxon>Gigasporaceae</taxon>
        <taxon>Gigaspora</taxon>
    </lineage>
</organism>
<dbReference type="EMBL" id="QKWP01000339">
    <property type="protein sequence ID" value="RIB21835.1"/>
    <property type="molecule type" value="Genomic_DNA"/>
</dbReference>
<keyword evidence="1" id="KW-0472">Membrane</keyword>
<feature type="transmembrane region" description="Helical" evidence="1">
    <location>
        <begin position="69"/>
        <end position="96"/>
    </location>
</feature>
<keyword evidence="3" id="KW-1185">Reference proteome</keyword>
<reference evidence="2 3" key="1">
    <citation type="submission" date="2018-06" db="EMBL/GenBank/DDBJ databases">
        <title>Comparative genomics reveals the genomic features of Rhizophagus irregularis, R. cerebriforme, R. diaphanum and Gigaspora rosea, and their symbiotic lifestyle signature.</title>
        <authorList>
            <person name="Morin E."/>
            <person name="San Clemente H."/>
            <person name="Chen E.C.H."/>
            <person name="De La Providencia I."/>
            <person name="Hainaut M."/>
            <person name="Kuo A."/>
            <person name="Kohler A."/>
            <person name="Murat C."/>
            <person name="Tang N."/>
            <person name="Roy S."/>
            <person name="Loubradou J."/>
            <person name="Henrissat B."/>
            <person name="Grigoriev I.V."/>
            <person name="Corradi N."/>
            <person name="Roux C."/>
            <person name="Martin F.M."/>
        </authorList>
    </citation>
    <scope>NUCLEOTIDE SEQUENCE [LARGE SCALE GENOMIC DNA]</scope>
    <source>
        <strain evidence="2 3">DAOM 194757</strain>
    </source>
</reference>
<accession>A0A397VH78</accession>
<gene>
    <name evidence="2" type="ORF">C2G38_2175561</name>
</gene>
<proteinExistence type="predicted"/>
<keyword evidence="1" id="KW-0812">Transmembrane</keyword>
<keyword evidence="1" id="KW-1133">Transmembrane helix</keyword>
<sequence length="97" mass="10425">MTTRVFYLNIQETKREAKNTLENTWKKKSVSERVQNLKRQSPYSSEISEAEIVIIGAIVEATSVVLVGVVLVGIVLVGVVTSVVVGVIIGIVIGVAS</sequence>
<name>A0A397VH78_9GLOM</name>
<dbReference type="Proteomes" id="UP000266673">
    <property type="component" value="Unassembled WGS sequence"/>
</dbReference>